<dbReference type="EMBL" id="LVYI01000015">
    <property type="protein sequence ID" value="OAP54148.1"/>
    <property type="molecule type" value="Genomic_DNA"/>
</dbReference>
<gene>
    <name evidence="2" type="ORF">AYL99_11683</name>
</gene>
<protein>
    <submittedName>
        <fullName evidence="2">Uncharacterized protein</fullName>
    </submittedName>
</protein>
<feature type="compositionally biased region" description="Basic and acidic residues" evidence="1">
    <location>
        <begin position="35"/>
        <end position="45"/>
    </location>
</feature>
<name>A0A178Z2W0_9EURO</name>
<dbReference type="Proteomes" id="UP000078343">
    <property type="component" value="Unassembled WGS sequence"/>
</dbReference>
<organism evidence="2 3">
    <name type="scientific">Fonsecaea erecta</name>
    <dbReference type="NCBI Taxonomy" id="1367422"/>
    <lineage>
        <taxon>Eukaryota</taxon>
        <taxon>Fungi</taxon>
        <taxon>Dikarya</taxon>
        <taxon>Ascomycota</taxon>
        <taxon>Pezizomycotina</taxon>
        <taxon>Eurotiomycetes</taxon>
        <taxon>Chaetothyriomycetidae</taxon>
        <taxon>Chaetothyriales</taxon>
        <taxon>Herpotrichiellaceae</taxon>
        <taxon>Fonsecaea</taxon>
    </lineage>
</organism>
<reference evidence="2 3" key="1">
    <citation type="submission" date="2016-04" db="EMBL/GenBank/DDBJ databases">
        <title>Draft genome of Fonsecaea erecta CBS 125763.</title>
        <authorList>
            <person name="Weiss V.A."/>
            <person name="Vicente V.A."/>
            <person name="Raittz R.T."/>
            <person name="Moreno L.F."/>
            <person name="De Souza E.M."/>
            <person name="Pedrosa F.O."/>
            <person name="Steffens M.B."/>
            <person name="Faoro H."/>
            <person name="Tadra-Sfeir M.Z."/>
            <person name="Najafzadeh M.J."/>
            <person name="Felipe M.S."/>
            <person name="Teixeira M."/>
            <person name="Sun J."/>
            <person name="Xi L."/>
            <person name="Gomes R."/>
            <person name="De Azevedo C.M."/>
            <person name="Salgado C.G."/>
            <person name="Da Silva M.B."/>
            <person name="Nascimento M.F."/>
            <person name="Queiroz-Telles F."/>
            <person name="Attili D.S."/>
            <person name="Gorbushina A."/>
        </authorList>
    </citation>
    <scope>NUCLEOTIDE SEQUENCE [LARGE SCALE GENOMIC DNA]</scope>
    <source>
        <strain evidence="2 3">CBS 125763</strain>
    </source>
</reference>
<evidence type="ECO:0000313" key="3">
    <source>
        <dbReference type="Proteomes" id="UP000078343"/>
    </source>
</evidence>
<accession>A0A178Z2W0</accession>
<evidence type="ECO:0000313" key="2">
    <source>
        <dbReference type="EMBL" id="OAP54148.1"/>
    </source>
</evidence>
<dbReference type="AlphaFoldDB" id="A0A178Z2W0"/>
<dbReference type="OrthoDB" id="4166780at2759"/>
<feature type="region of interest" description="Disordered" evidence="1">
    <location>
        <begin position="1"/>
        <end position="59"/>
    </location>
</feature>
<evidence type="ECO:0000256" key="1">
    <source>
        <dbReference type="SAM" id="MobiDB-lite"/>
    </source>
</evidence>
<dbReference type="GeneID" id="30015851"/>
<keyword evidence="3" id="KW-1185">Reference proteome</keyword>
<sequence>MTQQLPMPAAAASSVSLDDYAASPSTAGRGSSDPGDNHPPRRQLPDDEPGPSSSKRVKTGDVKPLCCCRCLRRLCTDGNEAGDEISCRYLVVDGERSKHCEHCWEAKRAGRHGCVPMPTALVPRANRLWEANLACALGKVGAPSVENIQESADALSNDMRLAGVDAARRTAGRRARAPGARSGRGAGDIEPLLASILDAIRAAVDSYREVNRLAGRHWPEEDSDPESEQD</sequence>
<proteinExistence type="predicted"/>
<comment type="caution">
    <text evidence="2">The sequence shown here is derived from an EMBL/GenBank/DDBJ whole genome shotgun (WGS) entry which is preliminary data.</text>
</comment>
<dbReference type="RefSeq" id="XP_018687515.1">
    <property type="nucleotide sequence ID" value="XM_018843188.1"/>
</dbReference>